<feature type="region of interest" description="Disordered" evidence="1">
    <location>
        <begin position="198"/>
        <end position="262"/>
    </location>
</feature>
<dbReference type="AlphaFoldDB" id="A0A8J6LD09"/>
<feature type="compositionally biased region" description="Basic and acidic residues" evidence="1">
    <location>
        <begin position="991"/>
        <end position="1005"/>
    </location>
</feature>
<reference evidence="2" key="1">
    <citation type="journal article" date="2020" name="J Insects Food Feed">
        <title>The yellow mealworm (Tenebrio molitor) genome: a resource for the emerging insects as food and feed industry.</title>
        <authorList>
            <person name="Eriksson T."/>
            <person name="Andere A."/>
            <person name="Kelstrup H."/>
            <person name="Emery V."/>
            <person name="Picard C."/>
        </authorList>
    </citation>
    <scope>NUCLEOTIDE SEQUENCE</scope>
    <source>
        <strain evidence="2">Stoneville</strain>
        <tissue evidence="2">Whole head</tissue>
    </source>
</reference>
<accession>A0A8J6LD09</accession>
<proteinExistence type="predicted"/>
<evidence type="ECO:0000313" key="2">
    <source>
        <dbReference type="EMBL" id="KAH0816097.1"/>
    </source>
</evidence>
<feature type="compositionally biased region" description="Basic and acidic residues" evidence="1">
    <location>
        <begin position="957"/>
        <end position="976"/>
    </location>
</feature>
<feature type="compositionally biased region" description="Basic and acidic residues" evidence="1">
    <location>
        <begin position="1"/>
        <end position="10"/>
    </location>
</feature>
<reference evidence="2" key="2">
    <citation type="submission" date="2021-08" db="EMBL/GenBank/DDBJ databases">
        <authorList>
            <person name="Eriksson T."/>
        </authorList>
    </citation>
    <scope>NUCLEOTIDE SEQUENCE</scope>
    <source>
        <strain evidence="2">Stoneville</strain>
        <tissue evidence="2">Whole head</tissue>
    </source>
</reference>
<dbReference type="SUPFAM" id="SSF56219">
    <property type="entry name" value="DNase I-like"/>
    <property type="match status" value="1"/>
</dbReference>
<feature type="compositionally biased region" description="Basic and acidic residues" evidence="1">
    <location>
        <begin position="226"/>
        <end position="244"/>
    </location>
</feature>
<evidence type="ECO:0000256" key="1">
    <source>
        <dbReference type="SAM" id="MobiDB-lite"/>
    </source>
</evidence>
<feature type="region of interest" description="Disordered" evidence="1">
    <location>
        <begin position="1"/>
        <end position="25"/>
    </location>
</feature>
<dbReference type="InterPro" id="IPR036691">
    <property type="entry name" value="Endo/exonu/phosph_ase_sf"/>
</dbReference>
<dbReference type="Gene3D" id="3.60.10.10">
    <property type="entry name" value="Endonuclease/exonuclease/phosphatase"/>
    <property type="match status" value="1"/>
</dbReference>
<feature type="region of interest" description="Disordered" evidence="1">
    <location>
        <begin position="796"/>
        <end position="862"/>
    </location>
</feature>
<name>A0A8J6LD09_TENMO</name>
<organism evidence="2 3">
    <name type="scientific">Tenebrio molitor</name>
    <name type="common">Yellow mealworm beetle</name>
    <dbReference type="NCBI Taxonomy" id="7067"/>
    <lineage>
        <taxon>Eukaryota</taxon>
        <taxon>Metazoa</taxon>
        <taxon>Ecdysozoa</taxon>
        <taxon>Arthropoda</taxon>
        <taxon>Hexapoda</taxon>
        <taxon>Insecta</taxon>
        <taxon>Pterygota</taxon>
        <taxon>Neoptera</taxon>
        <taxon>Endopterygota</taxon>
        <taxon>Coleoptera</taxon>
        <taxon>Polyphaga</taxon>
        <taxon>Cucujiformia</taxon>
        <taxon>Tenebrionidae</taxon>
        <taxon>Tenebrio</taxon>
    </lineage>
</organism>
<feature type="compositionally biased region" description="Low complexity" evidence="1">
    <location>
        <begin position="828"/>
        <end position="839"/>
    </location>
</feature>
<protein>
    <submittedName>
        <fullName evidence="2">Uncharacterized protein</fullName>
    </submittedName>
</protein>
<dbReference type="EMBL" id="JABDTM020022085">
    <property type="protein sequence ID" value="KAH0816097.1"/>
    <property type="molecule type" value="Genomic_DNA"/>
</dbReference>
<feature type="region of interest" description="Disordered" evidence="1">
    <location>
        <begin position="953"/>
        <end position="1008"/>
    </location>
</feature>
<feature type="compositionally biased region" description="Low complexity" evidence="1">
    <location>
        <begin position="803"/>
        <end position="813"/>
    </location>
</feature>
<feature type="compositionally biased region" description="Polar residues" evidence="1">
    <location>
        <begin position="245"/>
        <end position="255"/>
    </location>
</feature>
<comment type="caution">
    <text evidence="2">The sequence shown here is derived from an EMBL/GenBank/DDBJ whole genome shotgun (WGS) entry which is preliminary data.</text>
</comment>
<evidence type="ECO:0000313" key="3">
    <source>
        <dbReference type="Proteomes" id="UP000719412"/>
    </source>
</evidence>
<sequence>MVLTRNKEQQDEQQGPAPTETPQQGDLAAAWNTLQQIYLNKPAELERDLISKYDSPGTKSKLLAQFFGTKQAVSEPAEKRLLAKRILPDTSEEELANMCRAKYSAFANPRTMDELVMGAKRIEEVLVNEKAPTTTKNTTPQQPPRCQYCPERHFHRDCPELQRLRDASGNGRGAGSFLLMAQFRAPPKGQRRLRSFKMITPQDPPSPIPEIPETTSPSSPRRRSTSTKERCDTGCSDNSRKSDQTQHSSSPTNKSRGPHATACNNKPACPKCPETHAPNNCEAETPKCLHCRGAPAAWSRLCPKIKDTPITEQTPIAPTYIINPPHRTVVFVTKILYDLFPLQRPKIHELIELASRQILGTKTRISHTGQRIYFTFDTSPSTFAAPGGGPNPTPHPPRNSLNKATVNVDGIKTKFNALKAFIAPDQIKILSITETHTQNPIHVPNFSSYSRPSRFNNFYRGVALLMDSNINSIKHDLPPHLSDLEAVAADAQLNNSESFVVTSDRDPLLKTLFNKLNAQIRRDINTYREETWIKTCESLDYRDGKKIWNKFKVNPPPIATPPIATTPFATQPPSTMTKELLRTFAGEPQDDPEVFITEVETYFQQVGECKLTPRHRVLVAHRQLRGDAAKRNKYYRDEDASVEELWVRRTNHWGQPRIEVLIQQMPSSVRSTVAVGRYDSIADFVETATNVISWVGADEKNKKVSENWRRAAVTSPTQPDASSELQAALDTRASVNFINGRIIKPQTRRRTTVHLAGEDSTITSTGSATLKVTIGDQTYIEEFLVVDQLSQTSISDNRGAGPGAADATTTSGGVRAHGGDDVRTRPRTSTLLSGHTTTHQPSTSRSGRPEFLVPSPTKSDSVEDEFKKKHNVWQLVKSPSLLPQRKTESEQLQKNTPNAPFYESNHPAWSLKCPKYQEFAVTDGTLSFPMLIIDPRIHGVTIACKKLSRQIDTVEMTEPKEPGEKKEKNISSHGEDQQGADGDSKSYQGDGGKDLLHQRGPEESSWKLSGCKRKYVWRKKERRRQKLRLRS</sequence>
<keyword evidence="3" id="KW-1185">Reference proteome</keyword>
<gene>
    <name evidence="2" type="ORF">GEV33_006694</name>
</gene>
<dbReference type="Proteomes" id="UP000719412">
    <property type="component" value="Unassembled WGS sequence"/>
</dbReference>